<dbReference type="OrthoDB" id="9808669at2"/>
<dbReference type="InterPro" id="IPR020841">
    <property type="entry name" value="PKS_Beta-ketoAc_synthase_dom"/>
</dbReference>
<dbReference type="Gene3D" id="3.40.47.10">
    <property type="match status" value="2"/>
</dbReference>
<comment type="similarity">
    <text evidence="2 4">Belongs to the thiolase-like superfamily. Beta-ketoacyl-ACP synthases family.</text>
</comment>
<dbReference type="UniPathway" id="UPA00915"/>
<protein>
    <submittedName>
        <fullName evidence="7">3-oxoacyl-ACP synthase</fullName>
    </submittedName>
</protein>
<dbReference type="EMBL" id="NGFO01000007">
    <property type="protein sequence ID" value="OUC79443.1"/>
    <property type="molecule type" value="Genomic_DNA"/>
</dbReference>
<dbReference type="InterPro" id="IPR014031">
    <property type="entry name" value="Ketoacyl_synth_C"/>
</dbReference>
<dbReference type="GO" id="GO:0004315">
    <property type="term" value="F:3-oxoacyl-[acyl-carrier-protein] synthase activity"/>
    <property type="evidence" value="ECO:0007669"/>
    <property type="project" value="TreeGrafter"/>
</dbReference>
<dbReference type="InterPro" id="IPR016039">
    <property type="entry name" value="Thiolase-like"/>
</dbReference>
<comment type="pathway">
    <text evidence="1">Lipid metabolism; mycolic acid biosynthesis.</text>
</comment>
<reference evidence="7 8" key="1">
    <citation type="submission" date="2017-05" db="EMBL/GenBank/DDBJ databases">
        <title>Biotechnological potential of actinobacteria isolated from South African environments.</title>
        <authorList>
            <person name="Le Roes-Hill M."/>
            <person name="Prins A."/>
            <person name="Durrell K.A."/>
        </authorList>
    </citation>
    <scope>NUCLEOTIDE SEQUENCE [LARGE SCALE GENOMIC DNA]</scope>
    <source>
        <strain evidence="7">BS2</strain>
    </source>
</reference>
<dbReference type="PANTHER" id="PTHR11712:SF347">
    <property type="entry name" value="BETA KETOACYL-ACYL CARRIER PROTEIN SYNTHASE"/>
    <property type="match status" value="1"/>
</dbReference>
<dbReference type="SUPFAM" id="SSF53901">
    <property type="entry name" value="Thiolase-like"/>
    <property type="match status" value="1"/>
</dbReference>
<evidence type="ECO:0000256" key="5">
    <source>
        <dbReference type="SAM" id="MobiDB-lite"/>
    </source>
</evidence>
<evidence type="ECO:0000256" key="3">
    <source>
        <dbReference type="ARBA" id="ARBA00022679"/>
    </source>
</evidence>
<feature type="domain" description="Ketosynthase family 3 (KS3)" evidence="6">
    <location>
        <begin position="3"/>
        <end position="401"/>
    </location>
</feature>
<dbReference type="InterPro" id="IPR014030">
    <property type="entry name" value="Ketoacyl_synth_N"/>
</dbReference>
<dbReference type="PROSITE" id="PS52004">
    <property type="entry name" value="KS3_2"/>
    <property type="match status" value="1"/>
</dbReference>
<sequence length="403" mass="41932">MTIQRSTISGLGAVTGYGWGREALWNGLASGKSAAALHHGFGFGGGQPSVAQESGEAGQPTPSDGPGWIVRVPEGGHPSDGRTRFSRAMRAAAREAIDDAMARGWSPGPRVGLVHACVLGDLDMYPMVTSGVGRYTGRQYLSVTPSTPVSLLMQEYKFHGPAINVSAMCTSGSAAIVTAKSWLDSDLVDDVVVVATDLSAKPEVVTMFVQLGVAITDTDALNACRPFQEGSRGFTFGEAAIAFTMTNRRADGYADVLGGAMSHDAFHVTSIDPELTSVRSCVEQALTMSGVDGARIRYLNAHGPGTRQCDRAEAAIADTMLPNAEVFSVKPLAGHCQGAAGAVELAASLLGYERGEVPATPRVADALIPQLLDGRTHLEDGLTMKTSLGMGGHNAAVVLAPHA</sequence>
<dbReference type="Pfam" id="PF00109">
    <property type="entry name" value="ketoacyl-synt"/>
    <property type="match status" value="1"/>
</dbReference>
<evidence type="ECO:0000313" key="8">
    <source>
        <dbReference type="Proteomes" id="UP000194632"/>
    </source>
</evidence>
<dbReference type="AlphaFoldDB" id="A0A243QF69"/>
<dbReference type="GO" id="GO:0006633">
    <property type="term" value="P:fatty acid biosynthetic process"/>
    <property type="evidence" value="ECO:0007669"/>
    <property type="project" value="TreeGrafter"/>
</dbReference>
<proteinExistence type="inferred from homology"/>
<dbReference type="STRING" id="417102.CA982_08290"/>
<dbReference type="Pfam" id="PF02801">
    <property type="entry name" value="Ketoacyl-synt_C"/>
    <property type="match status" value="1"/>
</dbReference>
<keyword evidence="8" id="KW-1185">Reference proteome</keyword>
<name>A0A243QF69_9ACTN</name>
<dbReference type="InterPro" id="IPR000794">
    <property type="entry name" value="Beta-ketoacyl_synthase"/>
</dbReference>
<dbReference type="RefSeq" id="WP_086534856.1">
    <property type="nucleotide sequence ID" value="NZ_NGFO01000007.1"/>
</dbReference>
<evidence type="ECO:0000259" key="6">
    <source>
        <dbReference type="PROSITE" id="PS52004"/>
    </source>
</evidence>
<evidence type="ECO:0000313" key="7">
    <source>
        <dbReference type="EMBL" id="OUC79443.1"/>
    </source>
</evidence>
<dbReference type="PANTHER" id="PTHR11712">
    <property type="entry name" value="POLYKETIDE SYNTHASE-RELATED"/>
    <property type="match status" value="1"/>
</dbReference>
<accession>A0A243QF69</accession>
<comment type="caution">
    <text evidence="7">The sequence shown here is derived from an EMBL/GenBank/DDBJ whole genome shotgun (WGS) entry which is preliminary data.</text>
</comment>
<evidence type="ECO:0000256" key="4">
    <source>
        <dbReference type="RuleBase" id="RU003694"/>
    </source>
</evidence>
<dbReference type="SMART" id="SM00825">
    <property type="entry name" value="PKS_KS"/>
    <property type="match status" value="1"/>
</dbReference>
<gene>
    <name evidence="7" type="ORF">CA982_08290</name>
</gene>
<organism evidence="7 8">
    <name type="scientific">Gordonia lacunae</name>
    <dbReference type="NCBI Taxonomy" id="417102"/>
    <lineage>
        <taxon>Bacteria</taxon>
        <taxon>Bacillati</taxon>
        <taxon>Actinomycetota</taxon>
        <taxon>Actinomycetes</taxon>
        <taxon>Mycobacteriales</taxon>
        <taxon>Gordoniaceae</taxon>
        <taxon>Gordonia</taxon>
    </lineage>
</organism>
<dbReference type="Proteomes" id="UP000194632">
    <property type="component" value="Unassembled WGS sequence"/>
</dbReference>
<feature type="region of interest" description="Disordered" evidence="5">
    <location>
        <begin position="45"/>
        <end position="83"/>
    </location>
</feature>
<keyword evidence="3 4" id="KW-0808">Transferase</keyword>
<evidence type="ECO:0000256" key="1">
    <source>
        <dbReference type="ARBA" id="ARBA00004796"/>
    </source>
</evidence>
<evidence type="ECO:0000256" key="2">
    <source>
        <dbReference type="ARBA" id="ARBA00008467"/>
    </source>
</evidence>